<dbReference type="EMBL" id="WMBR01000001">
    <property type="protein sequence ID" value="MXP20815.1"/>
    <property type="molecule type" value="Genomic_DNA"/>
</dbReference>
<evidence type="ECO:0000256" key="1">
    <source>
        <dbReference type="ARBA" id="ARBA00002994"/>
    </source>
</evidence>
<evidence type="ECO:0000313" key="13">
    <source>
        <dbReference type="Proteomes" id="UP000475545"/>
    </source>
</evidence>
<keyword evidence="12" id="KW-0808">Transferase</keyword>
<evidence type="ECO:0000256" key="9">
    <source>
        <dbReference type="ARBA" id="ARBA00073436"/>
    </source>
</evidence>
<evidence type="ECO:0000256" key="8">
    <source>
        <dbReference type="ARBA" id="ARBA00039456"/>
    </source>
</evidence>
<evidence type="ECO:0000256" key="3">
    <source>
        <dbReference type="ARBA" id="ARBA00012076"/>
    </source>
</evidence>
<dbReference type="PROSITE" id="PS00166">
    <property type="entry name" value="ENOYL_COA_HYDRATASE"/>
    <property type="match status" value="1"/>
</dbReference>
<dbReference type="InterPro" id="IPR014748">
    <property type="entry name" value="Enoyl-CoA_hydra_C"/>
</dbReference>
<evidence type="ECO:0000256" key="5">
    <source>
        <dbReference type="ARBA" id="ARBA00023239"/>
    </source>
</evidence>
<dbReference type="Pfam" id="PF00378">
    <property type="entry name" value="ECH_1"/>
    <property type="match status" value="1"/>
</dbReference>
<dbReference type="PANTHER" id="PTHR11941:SF54">
    <property type="entry name" value="ENOYL-COA HYDRATASE, MITOCHONDRIAL"/>
    <property type="match status" value="1"/>
</dbReference>
<dbReference type="SUPFAM" id="SSF52096">
    <property type="entry name" value="ClpP/crotonase"/>
    <property type="match status" value="1"/>
</dbReference>
<dbReference type="Gene3D" id="2.40.50.840">
    <property type="match status" value="1"/>
</dbReference>
<dbReference type="SUPFAM" id="SSF53901">
    <property type="entry name" value="Thiolase-like"/>
    <property type="match status" value="2"/>
</dbReference>
<gene>
    <name evidence="12" type="ORF">GIY30_05530</name>
</gene>
<dbReference type="Proteomes" id="UP000475545">
    <property type="component" value="Unassembled WGS sequence"/>
</dbReference>
<protein>
    <recommendedName>
        <fullName evidence="8">Probable enoyl-CoA hydratase EchA17</fullName>
        <ecNumber evidence="3">4.2.1.17</ecNumber>
    </recommendedName>
    <alternativeName>
        <fullName evidence="9">Probable enoyl-CoA hydratase echA17</fullName>
    </alternativeName>
</protein>
<keyword evidence="4" id="KW-0276">Fatty acid metabolism</keyword>
<dbReference type="RefSeq" id="WP_160900906.1">
    <property type="nucleotide sequence ID" value="NZ_CP102850.1"/>
</dbReference>
<comment type="similarity">
    <text evidence="2 10">Belongs to the enoyl-CoA hydratase/isomerase family.</text>
</comment>
<dbReference type="GO" id="GO:0016746">
    <property type="term" value="F:acyltransferase activity"/>
    <property type="evidence" value="ECO:0007669"/>
    <property type="project" value="InterPro"/>
</dbReference>
<keyword evidence="4" id="KW-0443">Lipid metabolism</keyword>
<dbReference type="AlphaFoldDB" id="A0A6L7GQ79"/>
<dbReference type="Gene3D" id="3.40.47.10">
    <property type="match status" value="1"/>
</dbReference>
<dbReference type="NCBIfam" id="NF006105">
    <property type="entry name" value="PRK08257.1-4"/>
    <property type="match status" value="1"/>
</dbReference>
<dbReference type="InterPro" id="IPR016039">
    <property type="entry name" value="Thiolase-like"/>
</dbReference>
<comment type="function">
    <text evidence="1">Could possibly oxidize fatty acids using specific components.</text>
</comment>
<evidence type="ECO:0000256" key="2">
    <source>
        <dbReference type="ARBA" id="ARBA00005254"/>
    </source>
</evidence>
<organism evidence="12 13">
    <name type="scientific">Gordonia mangrovi</name>
    <dbReference type="NCBI Taxonomy" id="2665643"/>
    <lineage>
        <taxon>Bacteria</taxon>
        <taxon>Bacillati</taxon>
        <taxon>Actinomycetota</taxon>
        <taxon>Actinomycetes</taxon>
        <taxon>Mycobacteriales</taxon>
        <taxon>Gordoniaceae</taxon>
        <taxon>Gordonia</taxon>
    </lineage>
</organism>
<comment type="catalytic activity">
    <reaction evidence="6">
        <text>a (3S)-3-hydroxyacyl-CoA = a (2E)-enoyl-CoA + H2O</text>
        <dbReference type="Rhea" id="RHEA:16105"/>
        <dbReference type="ChEBI" id="CHEBI:15377"/>
        <dbReference type="ChEBI" id="CHEBI:57318"/>
        <dbReference type="ChEBI" id="CHEBI:58856"/>
        <dbReference type="EC" id="4.2.1.17"/>
    </reaction>
</comment>
<dbReference type="EC" id="4.2.1.17" evidence="3"/>
<proteinExistence type="inferred from homology"/>
<keyword evidence="5" id="KW-0456">Lyase</keyword>
<dbReference type="Gene3D" id="1.10.12.10">
    <property type="entry name" value="Lyase 2-enoyl-coa Hydratase, Chain A, domain 2"/>
    <property type="match status" value="1"/>
</dbReference>
<dbReference type="GO" id="GO:0006635">
    <property type="term" value="P:fatty acid beta-oxidation"/>
    <property type="evidence" value="ECO:0007669"/>
    <property type="project" value="TreeGrafter"/>
</dbReference>
<evidence type="ECO:0000256" key="6">
    <source>
        <dbReference type="ARBA" id="ARBA00023709"/>
    </source>
</evidence>
<keyword evidence="13" id="KW-1185">Reference proteome</keyword>
<dbReference type="GO" id="GO:0004300">
    <property type="term" value="F:enoyl-CoA hydratase activity"/>
    <property type="evidence" value="ECO:0007669"/>
    <property type="project" value="UniProtKB-EC"/>
</dbReference>
<dbReference type="InterPro" id="IPR018376">
    <property type="entry name" value="Enoyl-CoA_hyd/isom_CS"/>
</dbReference>
<dbReference type="InterPro" id="IPR029045">
    <property type="entry name" value="ClpP/crotonase-like_dom_sf"/>
</dbReference>
<evidence type="ECO:0000256" key="4">
    <source>
        <dbReference type="ARBA" id="ARBA00022832"/>
    </source>
</evidence>
<evidence type="ECO:0000256" key="7">
    <source>
        <dbReference type="ARBA" id="ARBA00023717"/>
    </source>
</evidence>
<dbReference type="InterPro" id="IPR040771">
    <property type="entry name" value="TLP1_add_C"/>
</dbReference>
<evidence type="ECO:0000259" key="11">
    <source>
        <dbReference type="Pfam" id="PF18313"/>
    </source>
</evidence>
<feature type="domain" description="Thiolase-like protein type 1 additional C-terminal" evidence="11">
    <location>
        <begin position="434"/>
        <end position="512"/>
    </location>
</feature>
<reference evidence="12 13" key="1">
    <citation type="submission" date="2019-11" db="EMBL/GenBank/DDBJ databases">
        <title>Gordonia sp. nov., a novel actinobacterium isolated from mangrove soil in Hainan.</title>
        <authorList>
            <person name="Huang X."/>
            <person name="Xie Y."/>
            <person name="Chu X."/>
            <person name="Xiao K."/>
        </authorList>
    </citation>
    <scope>NUCLEOTIDE SEQUENCE [LARGE SCALE GENOMIC DNA]</scope>
    <source>
        <strain evidence="12 13">HNM0687</strain>
    </source>
</reference>
<dbReference type="FunFam" id="3.90.226.10:FF:000009">
    <property type="entry name" value="Carnitinyl-CoA dehydratase"/>
    <property type="match status" value="1"/>
</dbReference>
<dbReference type="CDD" id="cd06558">
    <property type="entry name" value="crotonase-like"/>
    <property type="match status" value="1"/>
</dbReference>
<evidence type="ECO:0000256" key="10">
    <source>
        <dbReference type="RuleBase" id="RU003707"/>
    </source>
</evidence>
<accession>A0A6L7GQ79</accession>
<dbReference type="InterPro" id="IPR001753">
    <property type="entry name" value="Enoyl-CoA_hydra/iso"/>
</dbReference>
<name>A0A6L7GQ79_9ACTN</name>
<comment type="caution">
    <text evidence="12">The sequence shown here is derived from an EMBL/GenBank/DDBJ whole genome shotgun (WGS) entry which is preliminary data.</text>
</comment>
<sequence>MPSSVSSNTLDPNTPVIVGVGQASERLTDDDYRGLCEADLASRAVETALADTGVTVPSVAAELDTIVGVRTFEESTPMSSSPLGRPDNMPRAVAKRIGIDPRSAVLGVTGGQTPQSLLTEFAGTIAAGRSSAVLLFGAEVMSTVRHLMATTVDDARPDFTEQVGGQLDDRGFDIAGLTTHQEAKHGLLSPVAQYAVLENARRHRIGLPRDRYSAAMGELFAPMSQVAAENPHAAAPTARSARELVTVSETNRVVADPFTRFIVARDQVNQAAAVVVMSVQTAHQLGIDPSRWVFLHGHADTRERPLMQRPDLSTGPAAPAAVRHALAVADIDLDDVRHLDIYSCFPIAVFNVIDPLGIAPDDPRGLTLTGGLPFFGGPGNNYSMHAIAEAVDRCRGERDSFALVVANGGILSKTSVGVYSTRPVEWSPDDSSGVQERLDSASPVRTSDYADGPATLEAFTVLPGRDGARKGIVVGRLGSGRRFVATVNTDDEPMFDLLATDDPIGTDIYVRSSANANRVFTDRAAMLRRHPPTAPAFRSSYEHVEVRRDGHLLEVTINRPDARNALHPAANAELDEIFDAYFADPELWVAILTGAGDKAFSAGNDLAQTSGAGLAVPQNGFAGLTARRSMPKPVIAAVNGFALGGGCEIALACHIVVADERATFGLPEVKVGLAALAGGLVRLPAAVGGALARDMILTGRRLDAAAALAAGLVSRVAPAGEVMGLARTVAGEILAASPTSVRESLRAMETAAAIPDEIEAIEATSAAMDSLLVSKDTIEGITAFVTKRPPRWTGR</sequence>
<dbReference type="PANTHER" id="PTHR11941">
    <property type="entry name" value="ENOYL-COA HYDRATASE-RELATED"/>
    <property type="match status" value="1"/>
</dbReference>
<dbReference type="Pfam" id="PF18313">
    <property type="entry name" value="TLP1_add_C"/>
    <property type="match status" value="1"/>
</dbReference>
<comment type="catalytic activity">
    <reaction evidence="7">
        <text>a 4-saturated-(3S)-3-hydroxyacyl-CoA = a (3E)-enoyl-CoA + H2O</text>
        <dbReference type="Rhea" id="RHEA:20724"/>
        <dbReference type="ChEBI" id="CHEBI:15377"/>
        <dbReference type="ChEBI" id="CHEBI:58521"/>
        <dbReference type="ChEBI" id="CHEBI:137480"/>
        <dbReference type="EC" id="4.2.1.17"/>
    </reaction>
</comment>
<evidence type="ECO:0000313" key="12">
    <source>
        <dbReference type="EMBL" id="MXP20815.1"/>
    </source>
</evidence>
<dbReference type="Gene3D" id="3.90.226.10">
    <property type="entry name" value="2-enoyl-CoA Hydratase, Chain A, domain 1"/>
    <property type="match status" value="1"/>
</dbReference>